<dbReference type="Gene3D" id="3.40.30.10">
    <property type="entry name" value="Glutaredoxin"/>
    <property type="match status" value="1"/>
</dbReference>
<keyword evidence="3 5" id="KW-0560">Oxidoreductase</keyword>
<dbReference type="AlphaFoldDB" id="A0A3S5GY20"/>
<dbReference type="Pfam" id="PF00255">
    <property type="entry name" value="GSHPx"/>
    <property type="match status" value="1"/>
</dbReference>
<evidence type="ECO:0000256" key="4">
    <source>
        <dbReference type="PIRSR" id="PIRSR000303-1"/>
    </source>
</evidence>
<dbReference type="PANTHER" id="PTHR11592:SF40">
    <property type="entry name" value="THIOREDOXIN_GLUTATHIONE PEROXIDASE BTUE"/>
    <property type="match status" value="1"/>
</dbReference>
<proteinExistence type="inferred from homology"/>
<dbReference type="PIRSF" id="PIRSF000303">
    <property type="entry name" value="Glutathion_perox"/>
    <property type="match status" value="1"/>
</dbReference>
<organism evidence="6">
    <name type="scientific">Chondromyces catenulatus</name>
    <dbReference type="NCBI Taxonomy" id="1653841"/>
    <lineage>
        <taxon>Bacteria</taxon>
        <taxon>Pseudomonadati</taxon>
        <taxon>Myxococcota</taxon>
        <taxon>Polyangia</taxon>
        <taxon>Polyangiales</taxon>
        <taxon>Polyangiaceae</taxon>
        <taxon>Chondromyces</taxon>
    </lineage>
</organism>
<evidence type="ECO:0000256" key="5">
    <source>
        <dbReference type="RuleBase" id="RU000499"/>
    </source>
</evidence>
<keyword evidence="2 5" id="KW-0575">Peroxidase</keyword>
<evidence type="ECO:0000313" key="6">
    <source>
        <dbReference type="EMBL" id="AYM54139.1"/>
    </source>
</evidence>
<sequence>MASSLEQIPVSTIDGRPSSLGEYAGKVRLVVNVASQCGLTPQYEALEAVYRKYKDRGLEVLAFPANEFGAQEPGTNAEIQSFCSTSYGVSFPLFSKIVVKGEGQHPLYSKLTSDKPEARALPGSDFRAKLATYGIAPGAPNEILWNFEKFLVDRKGEIIDRFSPDVPPDAEIVVSAIERALAQP</sequence>
<dbReference type="PANTHER" id="PTHR11592">
    <property type="entry name" value="GLUTATHIONE PEROXIDASE"/>
    <property type="match status" value="1"/>
</dbReference>
<dbReference type="InterPro" id="IPR036249">
    <property type="entry name" value="Thioredoxin-like_sf"/>
</dbReference>
<dbReference type="PRINTS" id="PR01011">
    <property type="entry name" value="GLUTPROXDASE"/>
</dbReference>
<comment type="similarity">
    <text evidence="1 5">Belongs to the glutathione peroxidase family.</text>
</comment>
<accession>A0A3S5GY20</accession>
<feature type="active site" evidence="4">
    <location>
        <position position="37"/>
    </location>
</feature>
<dbReference type="GO" id="GO:0034599">
    <property type="term" value="P:cellular response to oxidative stress"/>
    <property type="evidence" value="ECO:0007669"/>
    <property type="project" value="TreeGrafter"/>
</dbReference>
<name>A0A3S5GY20_9BACT</name>
<evidence type="ECO:0000256" key="2">
    <source>
        <dbReference type="ARBA" id="ARBA00022559"/>
    </source>
</evidence>
<dbReference type="EMBL" id="MH908917">
    <property type="protein sequence ID" value="AYM54139.1"/>
    <property type="molecule type" value="Genomic_DNA"/>
</dbReference>
<dbReference type="CDD" id="cd00340">
    <property type="entry name" value="GSH_Peroxidase"/>
    <property type="match status" value="1"/>
</dbReference>
<dbReference type="InterPro" id="IPR000889">
    <property type="entry name" value="Glutathione_peroxidase"/>
</dbReference>
<dbReference type="GO" id="GO:0004601">
    <property type="term" value="F:peroxidase activity"/>
    <property type="evidence" value="ECO:0007669"/>
    <property type="project" value="UniProtKB-KW"/>
</dbReference>
<reference evidence="6" key="1">
    <citation type="journal article" date="2018" name="J. Ind. Microbiol. Biotechnol.">
        <title>Genome mining reveals uncommon alkylpyrones as type III PKS products from myxobacteria.</title>
        <authorList>
            <person name="Hug J.J."/>
            <person name="Panter F."/>
            <person name="Krug D."/>
            <person name="Muller R."/>
        </authorList>
    </citation>
    <scope>NUCLEOTIDE SEQUENCE</scope>
    <source>
        <strain evidence="6">Sp. MSr9030</strain>
    </source>
</reference>
<evidence type="ECO:0000256" key="1">
    <source>
        <dbReference type="ARBA" id="ARBA00006926"/>
    </source>
</evidence>
<dbReference type="FunFam" id="3.40.30.10:FF:000010">
    <property type="entry name" value="Glutathione peroxidase"/>
    <property type="match status" value="1"/>
</dbReference>
<dbReference type="PROSITE" id="PS51355">
    <property type="entry name" value="GLUTATHIONE_PEROXID_3"/>
    <property type="match status" value="1"/>
</dbReference>
<protein>
    <recommendedName>
        <fullName evidence="5">Glutathione peroxidase</fullName>
    </recommendedName>
</protein>
<dbReference type="SUPFAM" id="SSF52833">
    <property type="entry name" value="Thioredoxin-like"/>
    <property type="match status" value="1"/>
</dbReference>
<evidence type="ECO:0000256" key="3">
    <source>
        <dbReference type="ARBA" id="ARBA00023002"/>
    </source>
</evidence>